<dbReference type="Proteomes" id="UP000319449">
    <property type="component" value="Unassembled WGS sequence"/>
</dbReference>
<dbReference type="AlphaFoldDB" id="A0A562V6L8"/>
<sequence length="62" mass="6683">MVAFTLLIVEAYQAFTTPAEIEPVAQAWSMATNFEAKEFVPLAGQQHVGGEAALPYALMPTL</sequence>
<reference evidence="1 2" key="1">
    <citation type="submission" date="2019-07" db="EMBL/GenBank/DDBJ databases">
        <title>Genomic Encyclopedia of Archaeal and Bacterial Type Strains, Phase II (KMG-II): from individual species to whole genera.</title>
        <authorList>
            <person name="Goeker M."/>
        </authorList>
    </citation>
    <scope>NUCLEOTIDE SEQUENCE [LARGE SCALE GENOMIC DNA]</scope>
    <source>
        <strain evidence="1 2">ATCC BAA-1139</strain>
    </source>
</reference>
<dbReference type="RefSeq" id="WP_145025894.1">
    <property type="nucleotide sequence ID" value="NZ_VLLN01000041.1"/>
</dbReference>
<proteinExistence type="predicted"/>
<evidence type="ECO:0000313" key="1">
    <source>
        <dbReference type="EMBL" id="TWJ13397.1"/>
    </source>
</evidence>
<organism evidence="1 2">
    <name type="scientific">Geobacter argillaceus</name>
    <dbReference type="NCBI Taxonomy" id="345631"/>
    <lineage>
        <taxon>Bacteria</taxon>
        <taxon>Pseudomonadati</taxon>
        <taxon>Thermodesulfobacteriota</taxon>
        <taxon>Desulfuromonadia</taxon>
        <taxon>Geobacterales</taxon>
        <taxon>Geobacteraceae</taxon>
        <taxon>Geobacter</taxon>
    </lineage>
</organism>
<protein>
    <submittedName>
        <fullName evidence="1">Uncharacterized protein</fullName>
    </submittedName>
</protein>
<accession>A0A562V6L8</accession>
<name>A0A562V6L8_9BACT</name>
<comment type="caution">
    <text evidence="1">The sequence shown here is derived from an EMBL/GenBank/DDBJ whole genome shotgun (WGS) entry which is preliminary data.</text>
</comment>
<gene>
    <name evidence="1" type="ORF">JN12_03887</name>
</gene>
<evidence type="ECO:0000313" key="2">
    <source>
        <dbReference type="Proteomes" id="UP000319449"/>
    </source>
</evidence>
<keyword evidence="2" id="KW-1185">Reference proteome</keyword>
<dbReference type="EMBL" id="VLLN01000041">
    <property type="protein sequence ID" value="TWJ13397.1"/>
    <property type="molecule type" value="Genomic_DNA"/>
</dbReference>